<reference evidence="3" key="1">
    <citation type="submission" date="2020-10" db="EMBL/GenBank/DDBJ databases">
        <authorList>
            <person name="Gilroy R."/>
        </authorList>
    </citation>
    <scope>NUCLEOTIDE SEQUENCE</scope>
    <source>
        <strain evidence="3">2478</strain>
    </source>
</reference>
<evidence type="ECO:0000256" key="1">
    <source>
        <dbReference type="SAM" id="Phobius"/>
    </source>
</evidence>
<dbReference type="EMBL" id="JADILZ010000071">
    <property type="protein sequence ID" value="MBO8478754.1"/>
    <property type="molecule type" value="Genomic_DNA"/>
</dbReference>
<dbReference type="PANTHER" id="PTHR28008:SF1">
    <property type="entry name" value="DOMAIN PROTEIN, PUTATIVE (AFU_ORTHOLOGUE AFUA_3G10980)-RELATED"/>
    <property type="match status" value="1"/>
</dbReference>
<feature type="transmembrane region" description="Helical" evidence="1">
    <location>
        <begin position="109"/>
        <end position="130"/>
    </location>
</feature>
<keyword evidence="1" id="KW-0812">Transmembrane</keyword>
<dbReference type="AlphaFoldDB" id="A0A9D9ITT4"/>
<proteinExistence type="predicted"/>
<evidence type="ECO:0000259" key="2">
    <source>
        <dbReference type="Pfam" id="PF04892"/>
    </source>
</evidence>
<keyword evidence="1" id="KW-1133">Transmembrane helix</keyword>
<gene>
    <name evidence="3" type="primary">vanZ</name>
    <name evidence="3" type="ORF">IAB80_07700</name>
</gene>
<name>A0A9D9ITT4_9BACT</name>
<keyword evidence="1" id="KW-0472">Membrane</keyword>
<dbReference type="NCBIfam" id="NF037970">
    <property type="entry name" value="vanZ_1"/>
    <property type="match status" value="1"/>
</dbReference>
<sequence length="142" mass="15730">MKNSFRIYLSRIVLVLYVISVCLLCFLNLGTGVDMGAEWFGIPKDKIAHFLMFFPYPALVTLVFCKQGWKTSRFVGFLLVVLVSGIAAGGLIEIIQGLSDYRSCDIKDFRADCLGLFSGALLTLAVWMGVRHRNGKDSLGGR</sequence>
<dbReference type="InterPro" id="IPR006976">
    <property type="entry name" value="VanZ-like"/>
</dbReference>
<accession>A0A9D9ITT4</accession>
<feature type="transmembrane region" description="Helical" evidence="1">
    <location>
        <begin position="47"/>
        <end position="65"/>
    </location>
</feature>
<feature type="domain" description="VanZ-like" evidence="2">
    <location>
        <begin position="46"/>
        <end position="124"/>
    </location>
</feature>
<evidence type="ECO:0000313" key="4">
    <source>
        <dbReference type="Proteomes" id="UP000823771"/>
    </source>
</evidence>
<organism evidence="3 4">
    <name type="scientific">Candidatus Cryptobacteroides excrementipullorum</name>
    <dbReference type="NCBI Taxonomy" id="2840761"/>
    <lineage>
        <taxon>Bacteria</taxon>
        <taxon>Pseudomonadati</taxon>
        <taxon>Bacteroidota</taxon>
        <taxon>Bacteroidia</taxon>
        <taxon>Bacteroidales</taxon>
        <taxon>Candidatus Cryptobacteroides</taxon>
    </lineage>
</organism>
<dbReference type="PANTHER" id="PTHR28008">
    <property type="entry name" value="DOMAIN PROTEIN, PUTATIVE (AFU_ORTHOLOGUE AFUA_3G10980)-RELATED"/>
    <property type="match status" value="1"/>
</dbReference>
<protein>
    <submittedName>
        <fullName evidence="3">VanZ family protein</fullName>
    </submittedName>
</protein>
<evidence type="ECO:0000313" key="3">
    <source>
        <dbReference type="EMBL" id="MBO8478754.1"/>
    </source>
</evidence>
<feature type="transmembrane region" description="Helical" evidence="1">
    <location>
        <begin position="12"/>
        <end position="31"/>
    </location>
</feature>
<dbReference type="Proteomes" id="UP000823771">
    <property type="component" value="Unassembled WGS sequence"/>
</dbReference>
<comment type="caution">
    <text evidence="3">The sequence shown here is derived from an EMBL/GenBank/DDBJ whole genome shotgun (WGS) entry which is preliminary data.</text>
</comment>
<reference evidence="3" key="2">
    <citation type="journal article" date="2021" name="PeerJ">
        <title>Extensive microbial diversity within the chicken gut microbiome revealed by metagenomics and culture.</title>
        <authorList>
            <person name="Gilroy R."/>
            <person name="Ravi A."/>
            <person name="Getino M."/>
            <person name="Pursley I."/>
            <person name="Horton D.L."/>
            <person name="Alikhan N.F."/>
            <person name="Baker D."/>
            <person name="Gharbi K."/>
            <person name="Hall N."/>
            <person name="Watson M."/>
            <person name="Adriaenssens E.M."/>
            <person name="Foster-Nyarko E."/>
            <person name="Jarju S."/>
            <person name="Secka A."/>
            <person name="Antonio M."/>
            <person name="Oren A."/>
            <person name="Chaudhuri R.R."/>
            <person name="La Ragione R."/>
            <person name="Hildebrand F."/>
            <person name="Pallen M.J."/>
        </authorList>
    </citation>
    <scope>NUCLEOTIDE SEQUENCE</scope>
    <source>
        <strain evidence="3">2478</strain>
    </source>
</reference>
<dbReference type="Pfam" id="PF04892">
    <property type="entry name" value="VanZ"/>
    <property type="match status" value="1"/>
</dbReference>
<feature type="transmembrane region" description="Helical" evidence="1">
    <location>
        <begin position="77"/>
        <end position="97"/>
    </location>
</feature>